<keyword evidence="3" id="KW-1185">Reference proteome</keyword>
<accession>A0A1G9HDH9</accession>
<dbReference type="InterPro" id="IPR016645">
    <property type="entry name" value="UCP016134"/>
</dbReference>
<dbReference type="SMART" id="SM01022">
    <property type="entry name" value="ASCH"/>
    <property type="match status" value="1"/>
</dbReference>
<dbReference type="CDD" id="cd06555">
    <property type="entry name" value="ASCH_PF0470_like"/>
    <property type="match status" value="1"/>
</dbReference>
<protein>
    <submittedName>
        <fullName evidence="2">ASC-1 homology (ASCH) domain-containing protein</fullName>
    </submittedName>
</protein>
<organism evidence="2 3">
    <name type="scientific">Lacicoccus qingdaonensis</name>
    <dbReference type="NCBI Taxonomy" id="576118"/>
    <lineage>
        <taxon>Bacteria</taxon>
        <taxon>Bacillati</taxon>
        <taxon>Bacillota</taxon>
        <taxon>Bacilli</taxon>
        <taxon>Bacillales</taxon>
        <taxon>Salinicoccaceae</taxon>
        <taxon>Lacicoccus</taxon>
    </lineage>
</organism>
<dbReference type="InterPro" id="IPR007374">
    <property type="entry name" value="ASCH_domain"/>
</dbReference>
<dbReference type="Pfam" id="PF04266">
    <property type="entry name" value="ASCH"/>
    <property type="match status" value="1"/>
</dbReference>
<feature type="domain" description="ASCH" evidence="1">
    <location>
        <begin position="5"/>
        <end position="114"/>
    </location>
</feature>
<dbReference type="RefSeq" id="WP_218118665.1">
    <property type="nucleotide sequence ID" value="NZ_FNFY01000022.1"/>
</dbReference>
<evidence type="ECO:0000313" key="3">
    <source>
        <dbReference type="Proteomes" id="UP000199008"/>
    </source>
</evidence>
<dbReference type="STRING" id="576118.SAMN05216216_12232"/>
<sequence length="114" mass="13044">MELTMGLLDTHLNTIKSGIKTIEVRLNDEKRRKIRVGDTIRFIQVPDEAEEIRAVVKGLKVFPTFREMYENVSAEDMGAQGGSVESMVENTYEIYTPEQERKYGTLAITIKYVV</sequence>
<evidence type="ECO:0000313" key="2">
    <source>
        <dbReference type="EMBL" id="SDL10905.1"/>
    </source>
</evidence>
<dbReference type="SUPFAM" id="SSF88697">
    <property type="entry name" value="PUA domain-like"/>
    <property type="match status" value="1"/>
</dbReference>
<gene>
    <name evidence="2" type="ORF">SAMN05216216_12232</name>
</gene>
<reference evidence="3" key="1">
    <citation type="submission" date="2016-10" db="EMBL/GenBank/DDBJ databases">
        <authorList>
            <person name="Varghese N."/>
            <person name="Submissions S."/>
        </authorList>
    </citation>
    <scope>NUCLEOTIDE SEQUENCE [LARGE SCALE GENOMIC DNA]</scope>
    <source>
        <strain evidence="3">CGMCC 1.8895</strain>
    </source>
</reference>
<dbReference type="InterPro" id="IPR015947">
    <property type="entry name" value="PUA-like_sf"/>
</dbReference>
<dbReference type="AlphaFoldDB" id="A0A1G9HDH9"/>
<proteinExistence type="predicted"/>
<evidence type="ECO:0000259" key="1">
    <source>
        <dbReference type="SMART" id="SM01022"/>
    </source>
</evidence>
<name>A0A1G9HDH9_9BACL</name>
<dbReference type="Proteomes" id="UP000199008">
    <property type="component" value="Unassembled WGS sequence"/>
</dbReference>
<dbReference type="Gene3D" id="2.30.130.30">
    <property type="entry name" value="Hypothetical protein"/>
    <property type="match status" value="1"/>
</dbReference>
<dbReference type="PIRSF" id="PIRSF016134">
    <property type="entry name" value="UCP016134"/>
    <property type="match status" value="1"/>
</dbReference>
<dbReference type="EMBL" id="FNFY01000022">
    <property type="protein sequence ID" value="SDL10905.1"/>
    <property type="molecule type" value="Genomic_DNA"/>
</dbReference>